<proteinExistence type="predicted"/>
<dbReference type="Pfam" id="PF06347">
    <property type="entry name" value="SH3_4"/>
    <property type="match status" value="2"/>
</dbReference>
<evidence type="ECO:0000313" key="2">
    <source>
        <dbReference type="EMBL" id="MBH5322743.1"/>
    </source>
</evidence>
<keyword evidence="3" id="KW-1185">Reference proteome</keyword>
<dbReference type="Gene3D" id="2.30.30.40">
    <property type="entry name" value="SH3 Domains"/>
    <property type="match status" value="1"/>
</dbReference>
<evidence type="ECO:0000256" key="1">
    <source>
        <dbReference type="SAM" id="SignalP"/>
    </source>
</evidence>
<name>A0ABS0N4A4_9SPHN</name>
<evidence type="ECO:0000313" key="3">
    <source>
        <dbReference type="Proteomes" id="UP000602442"/>
    </source>
</evidence>
<feature type="chain" id="PRO_5046815879" description="SH3b domain-containing protein" evidence="1">
    <location>
        <begin position="19"/>
        <end position="152"/>
    </location>
</feature>
<accession>A0ABS0N4A4</accession>
<keyword evidence="1" id="KW-0732">Signal</keyword>
<organism evidence="2 3">
    <name type="scientific">Aurantiacibacter sediminis</name>
    <dbReference type="NCBI Taxonomy" id="2793064"/>
    <lineage>
        <taxon>Bacteria</taxon>
        <taxon>Pseudomonadati</taxon>
        <taxon>Pseudomonadota</taxon>
        <taxon>Alphaproteobacteria</taxon>
        <taxon>Sphingomonadales</taxon>
        <taxon>Erythrobacteraceae</taxon>
        <taxon>Aurantiacibacter</taxon>
    </lineage>
</organism>
<dbReference type="InterPro" id="IPR010466">
    <property type="entry name" value="DUF1058"/>
</dbReference>
<reference evidence="2 3" key="1">
    <citation type="submission" date="2020-11" db="EMBL/GenBank/DDBJ databases">
        <title>Erythrobacter sediminis sp. nov., a marine bacterium from a tidal flat of Garorim Bay.</title>
        <authorList>
            <person name="Kim D."/>
            <person name="Yoo Y."/>
            <person name="Kim J.-J."/>
        </authorList>
    </citation>
    <scope>NUCLEOTIDE SEQUENCE [LARGE SCALE GENOMIC DNA]</scope>
    <source>
        <strain evidence="2 3">JGD-13</strain>
    </source>
</reference>
<dbReference type="EMBL" id="JAEANY010000002">
    <property type="protein sequence ID" value="MBH5322743.1"/>
    <property type="molecule type" value="Genomic_DNA"/>
</dbReference>
<protein>
    <recommendedName>
        <fullName evidence="4">SH3b domain-containing protein</fullName>
    </recommendedName>
</protein>
<evidence type="ECO:0008006" key="4">
    <source>
        <dbReference type="Google" id="ProtNLM"/>
    </source>
</evidence>
<gene>
    <name evidence="2" type="ORF">I5L03_09105</name>
</gene>
<sequence>MRSLLCIILMAISAPAAAQDVELPYWASISAEEANMRAGASEVYPIEWIYERPGLPVKVIRLYQGWRYIEEPDGTRGWMFSGLLSTKRTAIVTGDEAVPMREAASDQSAMRWNLEPGVIGELGECSENWCLLDVEGHQGWVAMDHLWGAGEP</sequence>
<dbReference type="Proteomes" id="UP000602442">
    <property type="component" value="Unassembled WGS sequence"/>
</dbReference>
<feature type="signal peptide" evidence="1">
    <location>
        <begin position="1"/>
        <end position="18"/>
    </location>
</feature>
<comment type="caution">
    <text evidence="2">The sequence shown here is derived from an EMBL/GenBank/DDBJ whole genome shotgun (WGS) entry which is preliminary data.</text>
</comment>